<proteinExistence type="predicted"/>
<dbReference type="EMBL" id="VCDI01000003">
    <property type="protein sequence ID" value="TLU72722.1"/>
    <property type="molecule type" value="Genomic_DNA"/>
</dbReference>
<evidence type="ECO:0000313" key="1">
    <source>
        <dbReference type="EMBL" id="TLU72722.1"/>
    </source>
</evidence>
<accession>A0A5R9J593</accession>
<name>A0A5R9J593_9PROT</name>
<organism evidence="1 2">
    <name type="scientific">Lichenicoccus roseus</name>
    <dbReference type="NCBI Taxonomy" id="2683649"/>
    <lineage>
        <taxon>Bacteria</taxon>
        <taxon>Pseudomonadati</taxon>
        <taxon>Pseudomonadota</taxon>
        <taxon>Alphaproteobacteria</taxon>
        <taxon>Acetobacterales</taxon>
        <taxon>Acetobacteraceae</taxon>
        <taxon>Lichenicoccus</taxon>
    </lineage>
</organism>
<sequence>MATQSITLIASAPRQGRQLSERILGAAHQACAQGELDAAGRLLELAETVFANGNGVPSTARKHLMEGMIATHELLWRLRQSVADHNVEQRAEAS</sequence>
<protein>
    <submittedName>
        <fullName evidence="1">Uncharacterized protein</fullName>
    </submittedName>
</protein>
<dbReference type="OrthoDB" id="8449910at2"/>
<gene>
    <name evidence="1" type="ORF">FE263_11865</name>
</gene>
<dbReference type="Proteomes" id="UP000305654">
    <property type="component" value="Unassembled WGS sequence"/>
</dbReference>
<keyword evidence="2" id="KW-1185">Reference proteome</keyword>
<reference evidence="1 2" key="1">
    <citation type="submission" date="2019-05" db="EMBL/GenBank/DDBJ databases">
        <authorList>
            <person name="Pankratov T."/>
            <person name="Grouzdev D."/>
        </authorList>
    </citation>
    <scope>NUCLEOTIDE SEQUENCE [LARGE SCALE GENOMIC DNA]</scope>
    <source>
        <strain evidence="1 2">KEBCLARHB70R</strain>
    </source>
</reference>
<evidence type="ECO:0000313" key="2">
    <source>
        <dbReference type="Proteomes" id="UP000305654"/>
    </source>
</evidence>
<comment type="caution">
    <text evidence="1">The sequence shown here is derived from an EMBL/GenBank/DDBJ whole genome shotgun (WGS) entry which is preliminary data.</text>
</comment>
<dbReference type="AlphaFoldDB" id="A0A5R9J593"/>
<dbReference type="RefSeq" id="WP_138326183.1">
    <property type="nucleotide sequence ID" value="NZ_VCDI01000003.1"/>
</dbReference>